<keyword evidence="3" id="KW-1185">Reference proteome</keyword>
<dbReference type="InterPro" id="IPR035959">
    <property type="entry name" value="RutC-like_sf"/>
</dbReference>
<dbReference type="PANTHER" id="PTHR11803:SF58">
    <property type="entry name" value="PROTEIN HMF1-RELATED"/>
    <property type="match status" value="1"/>
</dbReference>
<dbReference type="GO" id="GO:0019239">
    <property type="term" value="F:deaminase activity"/>
    <property type="evidence" value="ECO:0007669"/>
    <property type="project" value="TreeGrafter"/>
</dbReference>
<accession>F9S4E5</accession>
<dbReference type="InterPro" id="IPR019897">
    <property type="entry name" value="RidA_CS"/>
</dbReference>
<dbReference type="RefSeq" id="WP_006713385.1">
    <property type="nucleotide sequence ID" value="NZ_AFWF01000200.1"/>
</dbReference>
<evidence type="ECO:0000313" key="3">
    <source>
        <dbReference type="Proteomes" id="UP000004605"/>
    </source>
</evidence>
<comment type="similarity">
    <text evidence="1">Belongs to the RutC family.</text>
</comment>
<protein>
    <submittedName>
        <fullName evidence="2">YabJ</fullName>
    </submittedName>
</protein>
<dbReference type="Gene3D" id="3.30.1330.40">
    <property type="entry name" value="RutC-like"/>
    <property type="match status" value="1"/>
</dbReference>
<dbReference type="InterPro" id="IPR006175">
    <property type="entry name" value="YjgF/YER057c/UK114"/>
</dbReference>
<comment type="caution">
    <text evidence="2">The sequence shown here is derived from an EMBL/GenBank/DDBJ whole genome shotgun (WGS) entry which is preliminary data.</text>
</comment>
<dbReference type="GO" id="GO:0005829">
    <property type="term" value="C:cytosol"/>
    <property type="evidence" value="ECO:0007669"/>
    <property type="project" value="TreeGrafter"/>
</dbReference>
<dbReference type="FunFam" id="3.30.1330.40:FF:000001">
    <property type="entry name" value="L-PSP family endoribonuclease"/>
    <property type="match status" value="1"/>
</dbReference>
<dbReference type="PROSITE" id="PS01094">
    <property type="entry name" value="UPF0076"/>
    <property type="match status" value="1"/>
</dbReference>
<dbReference type="CDD" id="cd00448">
    <property type="entry name" value="YjgF_YER057c_UK114_family"/>
    <property type="match status" value="1"/>
</dbReference>
<evidence type="ECO:0000256" key="1">
    <source>
        <dbReference type="ARBA" id="ARBA00010552"/>
    </source>
</evidence>
<dbReference type="InterPro" id="IPR006056">
    <property type="entry name" value="RidA"/>
</dbReference>
<evidence type="ECO:0000313" key="2">
    <source>
        <dbReference type="EMBL" id="EGU36814.1"/>
    </source>
</evidence>
<dbReference type="NCBIfam" id="TIGR00004">
    <property type="entry name" value="Rid family detoxifying hydrolase"/>
    <property type="match status" value="1"/>
</dbReference>
<sequence>MQVVFSDQAPAAVGPFSQAIKSNGMLYLSGQLPLDPATMKFAADDVTGQAQQIFRNISAVLAEAGSEKNHVVKTTVFLSDMNNFAEFNAAYAEFFGEHKPARSCVEVARLPLDALVEIELIAELS</sequence>
<dbReference type="OrthoDB" id="9803101at2"/>
<gene>
    <name evidence="2" type="ORF">VII00023_07629</name>
</gene>
<dbReference type="PANTHER" id="PTHR11803">
    <property type="entry name" value="2-IMINOBUTANOATE/2-IMINOPROPANOATE DEAMINASE RIDA"/>
    <property type="match status" value="1"/>
</dbReference>
<dbReference type="SUPFAM" id="SSF55298">
    <property type="entry name" value="YjgF-like"/>
    <property type="match status" value="1"/>
</dbReference>
<organism evidence="2 3">
    <name type="scientific">Vibrio ichthyoenteri ATCC 700023</name>
    <dbReference type="NCBI Taxonomy" id="870968"/>
    <lineage>
        <taxon>Bacteria</taxon>
        <taxon>Pseudomonadati</taxon>
        <taxon>Pseudomonadota</taxon>
        <taxon>Gammaproteobacteria</taxon>
        <taxon>Vibrionales</taxon>
        <taxon>Vibrionaceae</taxon>
        <taxon>Vibrio</taxon>
    </lineage>
</organism>
<reference evidence="2 3" key="1">
    <citation type="journal article" date="2012" name="Int. J. Syst. Evol. Microbiol.">
        <title>Vibrio caribbeanicus sp. nov., isolated from the marine sponge Scleritoderma cyanea.</title>
        <authorList>
            <person name="Hoffmann M."/>
            <person name="Monday S.R."/>
            <person name="Allard M.W."/>
            <person name="Strain E.A."/>
            <person name="Whittaker P."/>
            <person name="Naum M."/>
            <person name="McCarthy P.J."/>
            <person name="Lopez J.V."/>
            <person name="Fischer M."/>
            <person name="Brown E.W."/>
        </authorList>
    </citation>
    <scope>NUCLEOTIDE SEQUENCE [LARGE SCALE GENOMIC DNA]</scope>
    <source>
        <strain evidence="2 3">ATCC 700023</strain>
    </source>
</reference>
<dbReference type="Proteomes" id="UP000004605">
    <property type="component" value="Unassembled WGS sequence"/>
</dbReference>
<name>F9S4E5_9VIBR</name>
<proteinExistence type="inferred from homology"/>
<dbReference type="EMBL" id="AFWF01000200">
    <property type="protein sequence ID" value="EGU36814.1"/>
    <property type="molecule type" value="Genomic_DNA"/>
</dbReference>
<dbReference type="AlphaFoldDB" id="F9S4E5"/>
<dbReference type="Pfam" id="PF01042">
    <property type="entry name" value="Ribonuc_L-PSP"/>
    <property type="match status" value="1"/>
</dbReference>